<organism evidence="1 2">
    <name type="scientific">Holotrichia oblita</name>
    <name type="common">Chafer beetle</name>
    <dbReference type="NCBI Taxonomy" id="644536"/>
    <lineage>
        <taxon>Eukaryota</taxon>
        <taxon>Metazoa</taxon>
        <taxon>Ecdysozoa</taxon>
        <taxon>Arthropoda</taxon>
        <taxon>Hexapoda</taxon>
        <taxon>Insecta</taxon>
        <taxon>Pterygota</taxon>
        <taxon>Neoptera</taxon>
        <taxon>Endopterygota</taxon>
        <taxon>Coleoptera</taxon>
        <taxon>Polyphaga</taxon>
        <taxon>Scarabaeiformia</taxon>
        <taxon>Scarabaeidae</taxon>
        <taxon>Melolonthinae</taxon>
        <taxon>Holotrichia</taxon>
    </lineage>
</organism>
<comment type="caution">
    <text evidence="1">The sequence shown here is derived from an EMBL/GenBank/DDBJ whole genome shotgun (WGS) entry which is preliminary data.</text>
</comment>
<keyword evidence="2" id="KW-1185">Reference proteome</keyword>
<evidence type="ECO:0000313" key="1">
    <source>
        <dbReference type="EMBL" id="KAI4454819.1"/>
    </source>
</evidence>
<protein>
    <submittedName>
        <fullName evidence="1">Codanin-1</fullName>
    </submittedName>
</protein>
<dbReference type="Proteomes" id="UP001056778">
    <property type="component" value="Chromosome 9"/>
</dbReference>
<accession>A0ACB9SLE5</accession>
<gene>
    <name evidence="1" type="ORF">MML48_9g00010145</name>
</gene>
<reference evidence="1" key="1">
    <citation type="submission" date="2022-04" db="EMBL/GenBank/DDBJ databases">
        <title>Chromosome-scale genome assembly of Holotrichia oblita Faldermann.</title>
        <authorList>
            <person name="Rongchong L."/>
        </authorList>
    </citation>
    <scope>NUCLEOTIDE SEQUENCE</scope>
    <source>
        <strain evidence="1">81SQS9</strain>
    </source>
</reference>
<evidence type="ECO:0000313" key="2">
    <source>
        <dbReference type="Proteomes" id="UP001056778"/>
    </source>
</evidence>
<dbReference type="EMBL" id="CM043023">
    <property type="protein sequence ID" value="KAI4454819.1"/>
    <property type="molecule type" value="Genomic_DNA"/>
</dbReference>
<name>A0ACB9SLE5_HOLOL</name>
<sequence>MAENVLNGLLSDEISLQVLFKWLLSENHRDEQSVSIESNFTCTPGDFISHFLNYIHEDAPNFDTDIINKNTFTPKSIKSSRNRGDHKPHVKKRPALFNDIRISHSHTFPVIPAKCSSEVNKLNVSSDFKSNGTSTPKLMKTNSDNVLDASYGSPISPLYSRNNFNSPKNRSILKSAEKSLCLGDFIVTRKCSSKKKVQRSLCEDINAKTKENIENKKCRRIKPTNLNEKRFSGGFKETENSFNFNDNYIELTVNNLNEQRNLLVEERLKIKNNIDDIIKPTNVKLQTFNNKIEVNPVPDKVTFIAELEILIGIYIFLLNKGFVLNIASELYFLISLMLSKQILNNNLDDSDTDIQMIPDNIENRRDLFKTVHNCVYFAVNCLKSQIDLFKAFDRSTLKLMCENERVKLFSIEFSDNLNEIYTNKFDSAKENNETVQRNVCFISDTDNRDNFPNDTSFHAFRKQRDLFYEILRIWEQNHFLPEWNFAIALGGKIKSLLNLHCDPVNYRHFARLFKMQLLTTSRQNTDDDTINEQASILASLPNVNADKLHRLKTRLITKQENNELNSTPAFNGHQEFYKDFILTSGSHIFYEHLKDTIILEINQTISTNLNDFFDDFTVNLSMRNSYSQSLRILRILAKFLGFLDSLSYRIDSKLVCDNVLKAEIEVRKWFQPNFALKEIVLNSLKNKSLILNIPWIVTYLSMLDYITLRLPYFDDILEMLFCIYYTANAQFELNYNRIMIKFSLGWLFELPHFPSESYYNWISKFSFKGASHNLKLNLNDLKIDKNHRTPSLDNLEIIDQTLLYTFCPYLEGFRKLLSTNSSNSSNVVKHITPLSTVENSSDITEKKLKTQLEEAFFNCQPISIRKTVEFISERVASSCVKHICNNVVPEFKKTSLDGARSVLLQITRDFDRNEDYGKIENTIKTKINELIPQYLKQLQEICAEEIEKITKTRIIASIEALLAVDELPQTKETCVLITKRLCFERVQQWINSHINIGLFNKFKTLHFEILKNLNSHETGIQDKPVFQLPSGGRQIEHNPNTFNAVKIVENIKNMSINLLEDKEIESPYIKDFLQATERAFLERCDVNAQILNLTNRMLVDLMLLLITHRIDIFDDNLECFTKHWTNFSKPTDELFKNLISPRNIILIAQSKDVPRSWQNLSKFVVNLISTGLLSCDDFESQSIAIYKHEWDQTTLKHVSTCFQDVIDGINAKRPNEKNFTQLLNFISSYCVEMDF</sequence>
<proteinExistence type="predicted"/>